<dbReference type="Gene3D" id="2.180.10.10">
    <property type="entry name" value="RHS repeat-associated core"/>
    <property type="match status" value="2"/>
</dbReference>
<dbReference type="STRING" id="688867.SAMN05660236_1507"/>
<dbReference type="PANTHER" id="PTHR32305">
    <property type="match status" value="1"/>
</dbReference>
<dbReference type="NCBIfam" id="TIGR03696">
    <property type="entry name" value="Rhs_assc_core"/>
    <property type="match status" value="1"/>
</dbReference>
<protein>
    <submittedName>
        <fullName evidence="6">RHS repeat-associated core domain-containing protein</fullName>
    </submittedName>
</protein>
<name>A0A1T5JUT6_9BACT</name>
<dbReference type="InterPro" id="IPR022385">
    <property type="entry name" value="Rhs_assc_core"/>
</dbReference>
<dbReference type="Gene3D" id="2.60.120.200">
    <property type="match status" value="1"/>
</dbReference>
<dbReference type="InterPro" id="IPR013320">
    <property type="entry name" value="ConA-like_dom_sf"/>
</dbReference>
<keyword evidence="2" id="KW-1015">Disulfide bond</keyword>
<evidence type="ECO:0000313" key="6">
    <source>
        <dbReference type="EMBL" id="SKC55115.1"/>
    </source>
</evidence>
<evidence type="ECO:0000256" key="2">
    <source>
        <dbReference type="ARBA" id="ARBA00023157"/>
    </source>
</evidence>
<feature type="compositionally biased region" description="Polar residues" evidence="3">
    <location>
        <begin position="2257"/>
        <end position="2266"/>
    </location>
</feature>
<sequence>MNTSSRCVLIITLIYISTVFSFAQTVITGPTFVSKGQTATYSYTGSSSVSNPRWATAKQAATIVSSSQSGSTYSVVIRWNGLEPGADQVIFLSGTTSLAQLDVFVNCTSPPATPSVTFTISTNVCGNKTITYSGTPPSGVQWFWLSAPEILNTTNATSTYIASASGTYYVRAKSTNADECWSTGYAQINVTVNQPPATPPAFTVSTNTCDAKTLTRPTAIPNVSWFWQGTDSQGTLTDNGTATYQAIVSGVYYLRARTSAGCWSNNSSSANVTVVTTPATPTTATNATAFKNSAAAVVSVGAVAGATGYKWYGPSGIITSATSNAYQPAASVTTAYQVSAVNQTCESPGKIGVSVTVLADPQISVQNNIPPVVTMRKPITLVVNEAYTTYTWKRNGVVVGTGSTFMADQPGEYIVVVTRSGVYGEGISAPLQVLSGTDNLDMNYIIRNVVQDGSVTNPATIPNLFAESMMQTIQYFDELGRPIQEIATQGSPLKNDLVKPVKYDAFGREASQFLPYSTQEGSGWYKANAVGTNYGSSAQKAYYANGLADIVIDDSKPYSDVVFEASPLNRVLKEYQPGSAWGAAGTDNPNGKDKYIGHAYLVNTHSTGASSIDEKIIAWKIDANGLPVRYAQSAGTIEAGVYYSSEKLYIKVTTDEHNNAVREYTNKKGQVVLKKVQVVSGSGNLNSTTDWALTYYIYDIQDNLRYVFPPELSKTLHTNADTYVITATDLANWAFQYKYDKRKRMAEKKVPGADWVYMVYDERDRLVLTQDGNQRAGATNAIKYWTFTKYDELNRPIVTGIKDTTTNIQLTQAEMQNVVDTYYSLITTTKPWRKYSEKYIGAAARNVHGYSNYSYPVVTAAAVVDPFRYLTITYYDNYTFKSLWQDTYGYISDGLTEAVNGVTYTQPGSENLKIIGQVTGMKVKVLDGGIAGGNTWLKAVNYFDDKYRVIQTIGDNYKGGSDRASNLYDFTGKVLRTKSTHIENDILWKDLAGATFAGNYLKNTAASSVWGNSGAASVQSLPANQDGWVEFTASAGNVHLMVGLSAQNADANYTSIGYALYLRNTGLVSIFEGGGLKRDLGAYNAGDIFRIQRVGTAIKYFQNGHEIYPGELTVTQTPSSSSLLVDVSIYTVGATVLDAKSSFSNSSHTISRHFLYDHAGRLKKIYHQVDAQPEVLLSSNEYNELGQLVDKGLHSVNNSTPMQSVDYRYNIRGWLTSINNSKLANDGTTNNDAGDFFGMNLGYNERFSEETNTLEVVSGYSLDGNANDQSTTPLNGTVTGATTVADNTGNANKAYHFNGTTSNYIRIADSQQKHSFIQNTGKFTITAFIKLDDLAARNIIVSSIGSGTTKGFTFYYETIGGGSGEHQLRFTGTVGQASYNVALGGKYTINDLNWHHVAVTGDGQNIRFYVDGIADGSATPILYYADGNSTYETLIGCSYDANGARTLGMKGAIDELYIFDRALSQFEIQKMAQRASLSTVLDNGQYNGNISAIKWSNQQGIGPVKEYGYNFTYDALNRLSTATHSQSKQSGIWEDGLFHESGLLYDLNGNIMALQRSSELGLIDNLAYNYGTGVTQSNKLLSVTDKTANAITKLKGFPDFNATGTDYTYDVNGNMTRDLNKGIGATLTDATNLITYNYLNLPETITKSGNTIRYIYDATGRKLTQRVSTLLSVKQTDYSGEFIYEDDLLRFINHEEGRVVMSSEKLMYTHDGENATGLTALNTTLAPVTLNGEKYIRVTSNGAVIGSGIFPIGNTLQVTAGEKYLIRAKGYKTGANNVVIQLKSNAMSTVFYGSYLPGSVATESWMEQMFTVPVGTTQLQVGVGWGTVTTGQQFFLNEFEVIRLTTAAPEYQYNLKDHLGNVRLTFTSKLDVEAPKATFEDANVNTEQGQFLRYENARRVNHYLFDHTNGSSPTAVAGGAQRLSGQTNEVYGLARSISVMPGDVINMEVYAKYIDPNSSNWSAALNTLITQIASGTTSNGTVIDGGSYTSSTTAFPFPVDAAQNTSGSNEAGPKAFLSWLVYDRNYNLIPSKSGFRQMSSAAKENGSDVAHELLSGSLTITEPGYVYVFLSNEQGTNPYEVYFDDFRVEQVKSPVIQAEDYYPFGLVFNSFSRESSVPDHTLYNSMELQDEFDLKLYDYMARQYDPVIGRFLSVDPLADVSRRWSPYAYAYDNPVRYIDPDGMLPEDKNGPKEYKDDHLYITVTYSEGPMSQSTNTVTETHTTSSGKIEIDDEGNETFVEKSTTTTTTQVIGADGETVSQSQTTSNSEKRTEVKEGTQAHLFGANEKIKVKGKELSSKTTTTTTDKFNASNEFKNVVTLTSEYSRLNPGSSINHATTDYFSSLNKNQTADEGMRTGAVNTGMAWVAFASESKKQIYYDRFNGGVYVDKTRPKPKMIWHMGN</sequence>
<dbReference type="RefSeq" id="WP_079686040.1">
    <property type="nucleotide sequence ID" value="NZ_FUZU01000001.1"/>
</dbReference>
<dbReference type="InterPro" id="IPR045619">
    <property type="entry name" value="DUF6443"/>
</dbReference>
<feature type="signal peptide" evidence="4">
    <location>
        <begin position="1"/>
        <end position="23"/>
    </location>
</feature>
<evidence type="ECO:0000256" key="4">
    <source>
        <dbReference type="SAM" id="SignalP"/>
    </source>
</evidence>
<evidence type="ECO:0000259" key="5">
    <source>
        <dbReference type="SMART" id="SM00560"/>
    </source>
</evidence>
<dbReference type="InterPro" id="IPR050708">
    <property type="entry name" value="T6SS_VgrG/RHS"/>
</dbReference>
<dbReference type="SUPFAM" id="SSF49899">
    <property type="entry name" value="Concanavalin A-like lectins/glucanases"/>
    <property type="match status" value="1"/>
</dbReference>
<dbReference type="PANTHER" id="PTHR32305:SF15">
    <property type="entry name" value="PROTEIN RHSA-RELATED"/>
    <property type="match status" value="1"/>
</dbReference>
<evidence type="ECO:0000256" key="1">
    <source>
        <dbReference type="ARBA" id="ARBA00022729"/>
    </source>
</evidence>
<dbReference type="Pfam" id="PF20041">
    <property type="entry name" value="DUF6443"/>
    <property type="match status" value="1"/>
</dbReference>
<dbReference type="InterPro" id="IPR006558">
    <property type="entry name" value="LamG-like"/>
</dbReference>
<keyword evidence="1 4" id="KW-0732">Signal</keyword>
<dbReference type="Proteomes" id="UP000190961">
    <property type="component" value="Unassembled WGS sequence"/>
</dbReference>
<organism evidence="6 7">
    <name type="scientific">Ohtaekwangia koreensis</name>
    <dbReference type="NCBI Taxonomy" id="688867"/>
    <lineage>
        <taxon>Bacteria</taxon>
        <taxon>Pseudomonadati</taxon>
        <taxon>Bacteroidota</taxon>
        <taxon>Cytophagia</taxon>
        <taxon>Cytophagales</taxon>
        <taxon>Fulvivirgaceae</taxon>
        <taxon>Ohtaekwangia</taxon>
    </lineage>
</organism>
<feature type="region of interest" description="Disordered" evidence="3">
    <location>
        <begin position="2254"/>
        <end position="2274"/>
    </location>
</feature>
<feature type="domain" description="LamG-like jellyroll fold" evidence="5">
    <location>
        <begin position="1321"/>
        <end position="1466"/>
    </location>
</feature>
<dbReference type="GO" id="GO:0005975">
    <property type="term" value="P:carbohydrate metabolic process"/>
    <property type="evidence" value="ECO:0007669"/>
    <property type="project" value="UniProtKB-ARBA"/>
</dbReference>
<evidence type="ECO:0000313" key="7">
    <source>
        <dbReference type="Proteomes" id="UP000190961"/>
    </source>
</evidence>
<proteinExistence type="predicted"/>
<keyword evidence="7" id="KW-1185">Reference proteome</keyword>
<reference evidence="6 7" key="1">
    <citation type="submission" date="2017-02" db="EMBL/GenBank/DDBJ databases">
        <authorList>
            <person name="Peterson S.W."/>
        </authorList>
    </citation>
    <scope>NUCLEOTIDE SEQUENCE [LARGE SCALE GENOMIC DNA]</scope>
    <source>
        <strain evidence="6 7">DSM 25262</strain>
    </source>
</reference>
<accession>A0A1T5JUT6</accession>
<dbReference type="EMBL" id="FUZU01000001">
    <property type="protein sequence ID" value="SKC55115.1"/>
    <property type="molecule type" value="Genomic_DNA"/>
</dbReference>
<feature type="chain" id="PRO_5012323740" evidence="4">
    <location>
        <begin position="24"/>
        <end position="2401"/>
    </location>
</feature>
<gene>
    <name evidence="6" type="ORF">SAMN05660236_1507</name>
</gene>
<dbReference type="GO" id="GO:0004553">
    <property type="term" value="F:hydrolase activity, hydrolyzing O-glycosyl compounds"/>
    <property type="evidence" value="ECO:0007669"/>
    <property type="project" value="UniProtKB-ARBA"/>
</dbReference>
<dbReference type="Pfam" id="PF13385">
    <property type="entry name" value="Laminin_G_3"/>
    <property type="match status" value="1"/>
</dbReference>
<evidence type="ECO:0000256" key="3">
    <source>
        <dbReference type="SAM" id="MobiDB-lite"/>
    </source>
</evidence>
<dbReference type="SMART" id="SM00560">
    <property type="entry name" value="LamGL"/>
    <property type="match status" value="1"/>
</dbReference>